<gene>
    <name evidence="2" type="ORF">GCM10007907_26680</name>
</gene>
<keyword evidence="3" id="KW-1185">Reference proteome</keyword>
<organism evidence="2 3">
    <name type="scientific">Chitinimonas prasina</name>
    <dbReference type="NCBI Taxonomy" id="1434937"/>
    <lineage>
        <taxon>Bacteria</taxon>
        <taxon>Pseudomonadati</taxon>
        <taxon>Pseudomonadota</taxon>
        <taxon>Betaproteobacteria</taxon>
        <taxon>Neisseriales</taxon>
        <taxon>Chitinibacteraceae</taxon>
        <taxon>Chitinimonas</taxon>
    </lineage>
</organism>
<evidence type="ECO:0000313" key="3">
    <source>
        <dbReference type="Proteomes" id="UP001156706"/>
    </source>
</evidence>
<protein>
    <recommendedName>
        <fullName evidence="1">Protein kinase domain-containing protein</fullName>
    </recommendedName>
</protein>
<dbReference type="RefSeq" id="WP_284196979.1">
    <property type="nucleotide sequence ID" value="NZ_BSOG01000003.1"/>
</dbReference>
<proteinExistence type="predicted"/>
<dbReference type="SMART" id="SM00220">
    <property type="entry name" value="S_TKc"/>
    <property type="match status" value="1"/>
</dbReference>
<dbReference type="PROSITE" id="PS00108">
    <property type="entry name" value="PROTEIN_KINASE_ST"/>
    <property type="match status" value="1"/>
</dbReference>
<dbReference type="EMBL" id="BSOG01000003">
    <property type="protein sequence ID" value="GLR13878.1"/>
    <property type="molecule type" value="Genomic_DNA"/>
</dbReference>
<dbReference type="Gene3D" id="1.10.510.10">
    <property type="entry name" value="Transferase(Phosphotransferase) domain 1"/>
    <property type="match status" value="1"/>
</dbReference>
<dbReference type="InterPro" id="IPR000719">
    <property type="entry name" value="Prot_kinase_dom"/>
</dbReference>
<dbReference type="Proteomes" id="UP001156706">
    <property type="component" value="Unassembled WGS sequence"/>
</dbReference>
<dbReference type="CDD" id="cd14014">
    <property type="entry name" value="STKc_PknB_like"/>
    <property type="match status" value="1"/>
</dbReference>
<evidence type="ECO:0000259" key="1">
    <source>
        <dbReference type="PROSITE" id="PS50011"/>
    </source>
</evidence>
<feature type="domain" description="Protein kinase" evidence="1">
    <location>
        <begin position="18"/>
        <end position="289"/>
    </location>
</feature>
<dbReference type="InterPro" id="IPR008271">
    <property type="entry name" value="Ser/Thr_kinase_AS"/>
</dbReference>
<dbReference type="Pfam" id="PF00069">
    <property type="entry name" value="Pkinase"/>
    <property type="match status" value="1"/>
</dbReference>
<dbReference type="InterPro" id="IPR053235">
    <property type="entry name" value="Ser_Thr_kinase"/>
</dbReference>
<accession>A0ABQ5YIS3</accession>
<name>A0ABQ5YIS3_9NEIS</name>
<dbReference type="InterPro" id="IPR011009">
    <property type="entry name" value="Kinase-like_dom_sf"/>
</dbReference>
<dbReference type="PROSITE" id="PS50011">
    <property type="entry name" value="PROTEIN_KINASE_DOM"/>
    <property type="match status" value="1"/>
</dbReference>
<evidence type="ECO:0000313" key="2">
    <source>
        <dbReference type="EMBL" id="GLR13878.1"/>
    </source>
</evidence>
<dbReference type="SUPFAM" id="SSF56112">
    <property type="entry name" value="Protein kinase-like (PK-like)"/>
    <property type="match status" value="1"/>
</dbReference>
<comment type="caution">
    <text evidence="2">The sequence shown here is derived from an EMBL/GenBank/DDBJ whole genome shotgun (WGS) entry which is preliminary data.</text>
</comment>
<dbReference type="PANTHER" id="PTHR24361">
    <property type="entry name" value="MITOGEN-ACTIVATED KINASE KINASE KINASE"/>
    <property type="match status" value="1"/>
</dbReference>
<reference evidence="3" key="1">
    <citation type="journal article" date="2019" name="Int. J. Syst. Evol. Microbiol.">
        <title>The Global Catalogue of Microorganisms (GCM) 10K type strain sequencing project: providing services to taxonomists for standard genome sequencing and annotation.</title>
        <authorList>
            <consortium name="The Broad Institute Genomics Platform"/>
            <consortium name="The Broad Institute Genome Sequencing Center for Infectious Disease"/>
            <person name="Wu L."/>
            <person name="Ma J."/>
        </authorList>
    </citation>
    <scope>NUCLEOTIDE SEQUENCE [LARGE SCALE GENOMIC DNA]</scope>
    <source>
        <strain evidence="3">NBRC 110044</strain>
    </source>
</reference>
<sequence>MPPPSNFPLARGYQLLNYTIVKQLSAGGFSIVYLAHDDTDQPVAIKEYLPNALALRSEGERVMATSADNLALFRHGMKCFFEEGKTLAQIRHPNIVKVVNFFRANETVYMVMEYERGRTLQKEIQLTEGGVKENMILYVFAHLLNGLREVHLHKMLHLDIKPANIYIRRDGSPVLLDFGSAREALNQSALSKFTPMYTPGFASPEQYADREKLGPWSDIYSVGASIFACMSGLAPQAADQRAKEDKYQSVKKMWAGRYSASLLELVDWCLELDPLARPQSVRDVQKALVETASEPQPKPGKGLLAGLKGNLARLTRLGSSKGEQK</sequence>